<proteinExistence type="predicted"/>
<dbReference type="InterPro" id="IPR038694">
    <property type="entry name" value="DUF427_sf"/>
</dbReference>
<keyword evidence="4" id="KW-1185">Reference proteome</keyword>
<evidence type="ECO:0000313" key="3">
    <source>
        <dbReference type="EMBL" id="NHC13081.1"/>
    </source>
</evidence>
<feature type="domain" description="DUF427" evidence="2">
    <location>
        <begin position="160"/>
        <end position="258"/>
    </location>
</feature>
<organism evidence="3 4">
    <name type="scientific">Motilibacter deserti</name>
    <dbReference type="NCBI Taxonomy" id="2714956"/>
    <lineage>
        <taxon>Bacteria</taxon>
        <taxon>Bacillati</taxon>
        <taxon>Actinomycetota</taxon>
        <taxon>Actinomycetes</taxon>
        <taxon>Motilibacterales</taxon>
        <taxon>Motilibacteraceae</taxon>
        <taxon>Motilibacter</taxon>
    </lineage>
</organism>
<evidence type="ECO:0000256" key="1">
    <source>
        <dbReference type="SAM" id="MobiDB-lite"/>
    </source>
</evidence>
<sequence length="277" mass="31087">MDEATIGTENRQPAAAPPARRAGGRARGRVRVEPSPKRVRALVDGVAVADTRSALLVWEKPYYPTYYVPRADVRAELADTGRVERSPSRGDGHVLDVTVAGRTVPDAALAYPDSPMPELRELVRLDWESMDEWLEEDEPVYVHPRDPYSRVDVLASSRHVRIELDGVVLAESTQPRVLFETGLPPRYYLPMGDVRLELLRRTDSVSRCPYKGVADWWSVVLPAADGGVPREHEDLAWCYRSPLPESQKIAGLIAFYDEKVDVFLDGELQERPVTPFS</sequence>
<name>A0ABX0GTQ3_9ACTN</name>
<dbReference type="Proteomes" id="UP000800981">
    <property type="component" value="Unassembled WGS sequence"/>
</dbReference>
<evidence type="ECO:0000313" key="4">
    <source>
        <dbReference type="Proteomes" id="UP000800981"/>
    </source>
</evidence>
<gene>
    <name evidence="3" type="ORF">G9H71_04725</name>
</gene>
<dbReference type="PANTHER" id="PTHR34310:SF9">
    <property type="entry name" value="BLR5716 PROTEIN"/>
    <property type="match status" value="1"/>
</dbReference>
<protein>
    <submittedName>
        <fullName evidence="3">DUF427 domain-containing protein</fullName>
    </submittedName>
</protein>
<dbReference type="InterPro" id="IPR007361">
    <property type="entry name" value="DUF427"/>
</dbReference>
<comment type="caution">
    <text evidence="3">The sequence shown here is derived from an EMBL/GenBank/DDBJ whole genome shotgun (WGS) entry which is preliminary data.</text>
</comment>
<feature type="region of interest" description="Disordered" evidence="1">
    <location>
        <begin position="1"/>
        <end position="33"/>
    </location>
</feature>
<feature type="domain" description="DUF427" evidence="2">
    <location>
        <begin position="39"/>
        <end position="121"/>
    </location>
</feature>
<dbReference type="EMBL" id="JAANNP010000001">
    <property type="protein sequence ID" value="NHC13081.1"/>
    <property type="molecule type" value="Genomic_DNA"/>
</dbReference>
<accession>A0ABX0GTQ3</accession>
<dbReference type="Gene3D" id="2.170.150.40">
    <property type="entry name" value="Domain of unknown function (DUF427)"/>
    <property type="match status" value="2"/>
</dbReference>
<dbReference type="Pfam" id="PF04248">
    <property type="entry name" value="NTP_transf_9"/>
    <property type="match status" value="2"/>
</dbReference>
<evidence type="ECO:0000259" key="2">
    <source>
        <dbReference type="Pfam" id="PF04248"/>
    </source>
</evidence>
<reference evidence="3 4" key="1">
    <citation type="submission" date="2020-03" db="EMBL/GenBank/DDBJ databases">
        <title>Two novel Motilibacter sp.</title>
        <authorList>
            <person name="Liu S."/>
        </authorList>
    </citation>
    <scope>NUCLEOTIDE SEQUENCE [LARGE SCALE GENOMIC DNA]</scope>
    <source>
        <strain evidence="3 4">E257</strain>
    </source>
</reference>
<dbReference type="PANTHER" id="PTHR34310">
    <property type="entry name" value="DUF427 DOMAIN PROTEIN (AFU_ORTHOLOGUE AFUA_3G02220)"/>
    <property type="match status" value="1"/>
</dbReference>